<protein>
    <recommendedName>
        <fullName evidence="3">DUF4372 domain-containing protein</fullName>
    </recommendedName>
</protein>
<reference evidence="1" key="1">
    <citation type="submission" date="2024-03" db="EMBL/GenBank/DDBJ databases">
        <authorList>
            <consortium name="ELIXIR-Norway"/>
            <consortium name="Elixir Norway"/>
        </authorList>
    </citation>
    <scope>NUCLEOTIDE SEQUENCE</scope>
</reference>
<name>A0ABP1BIE9_9BRYO</name>
<organism evidence="1 2">
    <name type="scientific">Sphagnum jensenii</name>
    <dbReference type="NCBI Taxonomy" id="128206"/>
    <lineage>
        <taxon>Eukaryota</taxon>
        <taxon>Viridiplantae</taxon>
        <taxon>Streptophyta</taxon>
        <taxon>Embryophyta</taxon>
        <taxon>Bryophyta</taxon>
        <taxon>Sphagnophytina</taxon>
        <taxon>Sphagnopsida</taxon>
        <taxon>Sphagnales</taxon>
        <taxon>Sphagnaceae</taxon>
        <taxon>Sphagnum</taxon>
    </lineage>
</organism>
<dbReference type="Proteomes" id="UP001497522">
    <property type="component" value="Chromosome 4"/>
</dbReference>
<accession>A0ABP1BIE9</accession>
<proteinExistence type="predicted"/>
<evidence type="ECO:0000313" key="1">
    <source>
        <dbReference type="EMBL" id="CAK9875373.1"/>
    </source>
</evidence>
<dbReference type="EMBL" id="OZ023705">
    <property type="protein sequence ID" value="CAK9875373.1"/>
    <property type="molecule type" value="Genomic_DNA"/>
</dbReference>
<evidence type="ECO:0008006" key="3">
    <source>
        <dbReference type="Google" id="ProtNLM"/>
    </source>
</evidence>
<gene>
    <name evidence="1" type="ORF">CSSPJE1EN2_LOCUS17622</name>
</gene>
<keyword evidence="2" id="KW-1185">Reference proteome</keyword>
<evidence type="ECO:0000313" key="2">
    <source>
        <dbReference type="Proteomes" id="UP001497522"/>
    </source>
</evidence>
<sequence length="83" mass="9843">MERGKRAKERLLNREGLKMILSVILWLARQGLPLCGHREQDDYPSNNRGNFLELLQFKLEDDPEKKRWFDNLPENSTYVSPPM</sequence>